<evidence type="ECO:0000313" key="1">
    <source>
        <dbReference type="EMBL" id="CAJ1376347.1"/>
    </source>
</evidence>
<dbReference type="EMBL" id="CAUJNA010000386">
    <property type="protein sequence ID" value="CAJ1376347.1"/>
    <property type="molecule type" value="Genomic_DNA"/>
</dbReference>
<protein>
    <submittedName>
        <fullName evidence="1">Uncharacterized protein</fullName>
    </submittedName>
</protein>
<comment type="caution">
    <text evidence="1">The sequence shown here is derived from an EMBL/GenBank/DDBJ whole genome shotgun (WGS) entry which is preliminary data.</text>
</comment>
<organism evidence="1 2">
    <name type="scientific">Effrenium voratum</name>
    <dbReference type="NCBI Taxonomy" id="2562239"/>
    <lineage>
        <taxon>Eukaryota</taxon>
        <taxon>Sar</taxon>
        <taxon>Alveolata</taxon>
        <taxon>Dinophyceae</taxon>
        <taxon>Suessiales</taxon>
        <taxon>Symbiodiniaceae</taxon>
        <taxon>Effrenium</taxon>
    </lineage>
</organism>
<accession>A0AA36HW23</accession>
<name>A0AA36HW23_9DINO</name>
<dbReference type="AlphaFoldDB" id="A0AA36HW23"/>
<keyword evidence="2" id="KW-1185">Reference proteome</keyword>
<reference evidence="1" key="1">
    <citation type="submission" date="2023-08" db="EMBL/GenBank/DDBJ databases">
        <authorList>
            <person name="Chen Y."/>
            <person name="Shah S."/>
            <person name="Dougan E. K."/>
            <person name="Thang M."/>
            <person name="Chan C."/>
        </authorList>
    </citation>
    <scope>NUCLEOTIDE SEQUENCE</scope>
</reference>
<proteinExistence type="predicted"/>
<dbReference type="Proteomes" id="UP001178507">
    <property type="component" value="Unassembled WGS sequence"/>
</dbReference>
<sequence>MWRLLKSPPSVMREPTILASALHSSAPWSAKHAEATALKHRLEVLAKNLDTGEGEAVDYDWVQRFVAAHTRLVELGCRLEGGLVNVDAEVHRLQQVLVHPRVLGALQGEPDKGSVEPPASPGQVFHYGENDAQDCAEDLESTYDAFERFVEEVALALAADALNAAERGSSGCGRLPANAAVRNEVNLAGAAAKTGCFAWSAGSCVVDFRLVQRIEFDFDVKSCGSVWAAPLWISPHPWDSPAATSGEVDFVEACPVGQMYTNFACGGHEEAIGNADNLGGPKHFIMTFDGTTSFTSGGTLRTQICELGPTNCRNSAFYPDFLSRVDPTKGRGTSFPYTFLSDIWNGFGGDSGWTGCKARNNPNSQCEYAVRNIKVYTWSGAPMFGGKCAALNGNVEVQII</sequence>
<evidence type="ECO:0000313" key="2">
    <source>
        <dbReference type="Proteomes" id="UP001178507"/>
    </source>
</evidence>
<gene>
    <name evidence="1" type="ORF">EVOR1521_LOCUS5435</name>
</gene>